<keyword evidence="8 10" id="KW-0342">GTP-binding</keyword>
<feature type="compositionally biased region" description="Basic residues" evidence="13">
    <location>
        <begin position="268"/>
        <end position="280"/>
    </location>
</feature>
<dbReference type="PROSITE" id="PS01176">
    <property type="entry name" value="IF2"/>
    <property type="match status" value="1"/>
</dbReference>
<dbReference type="SUPFAM" id="SSF50447">
    <property type="entry name" value="Translation proteins"/>
    <property type="match status" value="2"/>
</dbReference>
<sequence length="905" mass="98227">MAEDKKTAAKKTTVKPAAKTPEHKPESAKKPAAKPAAAKVPELKPDAAKTTAAKPAAAKVPEHKTEAAKTPAAKSVSAKTSEHKAEAAKTPAAKLKANPAKALKVFEAAKDLKMSGKALLAILQELNFNVKTMMSVITDDMIASAKQRLEQGKQDVKREQEQQKKIQEKKEASVKAEANAQMVAPPTPVIVSKVDYPKEFSEPYPEAPKGIKPGVPRPGAPRPGTPYTRTPRPGGSFAGAPRLGALRPIGARPQSVRPPMTEEDSEQRRRRRRRRKKKEKRPVLDQAVVAATVKQTMAAIQRGKARRSYKFKDKEEVQGQEAPEQVVRLPEYSSISDLSHAMGVKPSEVVAKALGLGIMATINQRLDLDTLATIADDFGYVVEEMEEFTPGDPQDQKNAEPMNLKPRPPVVTVMGHVDHGKTSLLDRIRKSSVAEGEFGGITQHIGAYEVKAGKSSITFLDTPGHAAFTAMRARGAQVTDIVILVVAASEGVMPQTQEAIDHAQAAKVPVIVAINKMDLLDADPLRIKQDLSKQNLAPEDWGGKTIYVEVSAKTGANIDKLLEMVLLQAEMMDLKADPDYQPRGVVIESRLDKGKGILATVLVQQGTLQKGQPFVAGNFNGKIRAMYGERGNLVAKAGPSSAAVIQGFNGAPMVGDVFQVMDNESAARELALKRQQLKREQEFRPGKKVTLDGLYDQMLAGEIKELKLIVKGDAGGSVEAIADSVFKMSTDQLKIAVIHKGVGAITESDVLLAEASRAIIIGFHVRPEERARELAEREGVDIRTYNIIYDALEDIKKAQTGMLAPVFKESVQGRVEVRETYKISGVGTIAGCFVLSGSIARNNKVRLLRDNVEVFGGKLASLKRFKDDVREVQNGFECGLGLDGFNDIKKGDIVESYIVEEVKRE</sequence>
<evidence type="ECO:0000259" key="14">
    <source>
        <dbReference type="PROSITE" id="PS51722"/>
    </source>
</evidence>
<dbReference type="Pfam" id="PF04760">
    <property type="entry name" value="IF2_N"/>
    <property type="match status" value="1"/>
</dbReference>
<dbReference type="Gene3D" id="3.40.50.300">
    <property type="entry name" value="P-loop containing nucleotide triphosphate hydrolases"/>
    <property type="match status" value="1"/>
</dbReference>
<comment type="subcellular location">
    <subcellularLocation>
        <location evidence="1 10 12">Cytoplasm</location>
    </subcellularLocation>
</comment>
<dbReference type="Pfam" id="PF03144">
    <property type="entry name" value="GTP_EFTU_D2"/>
    <property type="match status" value="1"/>
</dbReference>
<evidence type="ECO:0000256" key="4">
    <source>
        <dbReference type="ARBA" id="ARBA00022490"/>
    </source>
</evidence>
<keyword evidence="7 10" id="KW-0648">Protein biosynthesis</keyword>
<feature type="region of interest" description="Disordered" evidence="13">
    <location>
        <begin position="1"/>
        <end position="96"/>
    </location>
</feature>
<keyword evidence="6 10" id="KW-0547">Nucleotide-binding</keyword>
<feature type="region of interest" description="Disordered" evidence="13">
    <location>
        <begin position="389"/>
        <end position="410"/>
    </location>
</feature>
<dbReference type="InterPro" id="IPR015760">
    <property type="entry name" value="TIF_IF2"/>
</dbReference>
<comment type="function">
    <text evidence="9 10 11">One of the essential components for the initiation of protein synthesis. Protects formylmethionyl-tRNA from spontaneous hydrolysis and promotes its binding to the 30S ribosomal subunits. Also involved in the hydrolysis of GTP during the formation of the 70S ribosomal complex.</text>
</comment>
<dbReference type="InterPro" id="IPR005225">
    <property type="entry name" value="Small_GTP-bd"/>
</dbReference>
<dbReference type="NCBIfam" id="TIGR00231">
    <property type="entry name" value="small_GTP"/>
    <property type="match status" value="1"/>
</dbReference>
<feature type="domain" description="Tr-type G" evidence="14">
    <location>
        <begin position="406"/>
        <end position="575"/>
    </location>
</feature>
<evidence type="ECO:0000313" key="15">
    <source>
        <dbReference type="EMBL" id="MBI4725816.1"/>
    </source>
</evidence>
<feature type="compositionally biased region" description="Basic and acidic residues" evidence="13">
    <location>
        <begin position="20"/>
        <end position="29"/>
    </location>
</feature>
<dbReference type="InterPro" id="IPR044145">
    <property type="entry name" value="IF2_II"/>
</dbReference>
<evidence type="ECO:0000313" key="16">
    <source>
        <dbReference type="Proteomes" id="UP000736328"/>
    </source>
</evidence>
<protein>
    <recommendedName>
        <fullName evidence="3 10">Translation initiation factor IF-2</fullName>
    </recommendedName>
</protein>
<dbReference type="CDD" id="cd03692">
    <property type="entry name" value="mtIF2_IVc"/>
    <property type="match status" value="1"/>
</dbReference>
<dbReference type="InterPro" id="IPR053905">
    <property type="entry name" value="EF-G-like_DII"/>
</dbReference>
<dbReference type="InterPro" id="IPR009000">
    <property type="entry name" value="Transl_B-barrel_sf"/>
</dbReference>
<dbReference type="GO" id="GO:0005525">
    <property type="term" value="F:GTP binding"/>
    <property type="evidence" value="ECO:0007669"/>
    <property type="project" value="UniProtKB-KW"/>
</dbReference>
<dbReference type="CDD" id="cd03702">
    <property type="entry name" value="IF2_mtIF2_II"/>
    <property type="match status" value="1"/>
</dbReference>
<dbReference type="PRINTS" id="PR00449">
    <property type="entry name" value="RASTRNSFRMNG"/>
</dbReference>
<dbReference type="CDD" id="cd01887">
    <property type="entry name" value="IF2_eIF5B"/>
    <property type="match status" value="1"/>
</dbReference>
<feature type="region of interest" description="Disordered" evidence="13">
    <location>
        <begin position="201"/>
        <end position="284"/>
    </location>
</feature>
<evidence type="ECO:0000256" key="3">
    <source>
        <dbReference type="ARBA" id="ARBA00020675"/>
    </source>
</evidence>
<gene>
    <name evidence="10 15" type="primary">infB</name>
    <name evidence="15" type="ORF">HY768_01090</name>
</gene>
<dbReference type="Pfam" id="PF00009">
    <property type="entry name" value="GTP_EFTU"/>
    <property type="match status" value="1"/>
</dbReference>
<dbReference type="NCBIfam" id="TIGR00487">
    <property type="entry name" value="IF-2"/>
    <property type="match status" value="1"/>
</dbReference>
<evidence type="ECO:0000256" key="2">
    <source>
        <dbReference type="ARBA" id="ARBA00007733"/>
    </source>
</evidence>
<dbReference type="HAMAP" id="MF_00100_B">
    <property type="entry name" value="IF_2_B"/>
    <property type="match status" value="1"/>
</dbReference>
<dbReference type="InterPro" id="IPR000178">
    <property type="entry name" value="TF_IF2_bacterial-like"/>
</dbReference>
<dbReference type="GO" id="GO:0003743">
    <property type="term" value="F:translation initiation factor activity"/>
    <property type="evidence" value="ECO:0007669"/>
    <property type="project" value="UniProtKB-UniRule"/>
</dbReference>
<reference evidence="15" key="1">
    <citation type="submission" date="2020-07" db="EMBL/GenBank/DDBJ databases">
        <title>Huge and variable diversity of episymbiotic CPR bacteria and DPANN archaea in groundwater ecosystems.</title>
        <authorList>
            <person name="He C.Y."/>
            <person name="Keren R."/>
            <person name="Whittaker M."/>
            <person name="Farag I.F."/>
            <person name="Doudna J."/>
            <person name="Cate J.H.D."/>
            <person name="Banfield J.F."/>
        </authorList>
    </citation>
    <scope>NUCLEOTIDE SEQUENCE</scope>
    <source>
        <strain evidence="15">NC_groundwater_1520_Pr4_B-0.1um_53_5</strain>
    </source>
</reference>
<evidence type="ECO:0000256" key="5">
    <source>
        <dbReference type="ARBA" id="ARBA00022540"/>
    </source>
</evidence>
<dbReference type="EMBL" id="JACQXR010000010">
    <property type="protein sequence ID" value="MBI4725816.1"/>
    <property type="molecule type" value="Genomic_DNA"/>
</dbReference>
<evidence type="ECO:0000256" key="8">
    <source>
        <dbReference type="ARBA" id="ARBA00023134"/>
    </source>
</evidence>
<accession>A0A933I7A6</accession>
<dbReference type="Gene3D" id="2.40.30.10">
    <property type="entry name" value="Translation factors"/>
    <property type="match status" value="2"/>
</dbReference>
<organism evidence="15 16">
    <name type="scientific">candidate division TA06 bacterium</name>
    <dbReference type="NCBI Taxonomy" id="2250710"/>
    <lineage>
        <taxon>Bacteria</taxon>
        <taxon>Bacteria division TA06</taxon>
    </lineage>
</organism>
<keyword evidence="4 10" id="KW-0963">Cytoplasm</keyword>
<name>A0A933I7A6_UNCT6</name>
<dbReference type="InterPro" id="IPR023115">
    <property type="entry name" value="TIF_IF2_dom3"/>
</dbReference>
<dbReference type="FunFam" id="2.40.30.10:FF:000054">
    <property type="entry name" value="Translation initiation factor IF-2"/>
    <property type="match status" value="1"/>
</dbReference>
<evidence type="ECO:0000256" key="12">
    <source>
        <dbReference type="RuleBase" id="RU000645"/>
    </source>
</evidence>
<dbReference type="PANTHER" id="PTHR43381:SF5">
    <property type="entry name" value="TR-TYPE G DOMAIN-CONTAINING PROTEIN"/>
    <property type="match status" value="1"/>
</dbReference>
<evidence type="ECO:0000256" key="11">
    <source>
        <dbReference type="RuleBase" id="RU000644"/>
    </source>
</evidence>
<dbReference type="FunFam" id="3.40.50.300:FF:000019">
    <property type="entry name" value="Translation initiation factor IF-2"/>
    <property type="match status" value="1"/>
</dbReference>
<dbReference type="FunFam" id="2.40.30.10:FF:000008">
    <property type="entry name" value="Translation initiation factor IF-2"/>
    <property type="match status" value="1"/>
</dbReference>
<dbReference type="Proteomes" id="UP000736328">
    <property type="component" value="Unassembled WGS sequence"/>
</dbReference>
<dbReference type="Pfam" id="PF11987">
    <property type="entry name" value="IF-2"/>
    <property type="match status" value="1"/>
</dbReference>
<proteinExistence type="inferred from homology"/>
<dbReference type="Gene3D" id="1.10.10.2480">
    <property type="match status" value="1"/>
</dbReference>
<feature type="binding site" evidence="10">
    <location>
        <begin position="461"/>
        <end position="465"/>
    </location>
    <ligand>
        <name>GTP</name>
        <dbReference type="ChEBI" id="CHEBI:37565"/>
    </ligand>
</feature>
<dbReference type="InterPro" id="IPR004161">
    <property type="entry name" value="EFTu-like_2"/>
</dbReference>
<dbReference type="PANTHER" id="PTHR43381">
    <property type="entry name" value="TRANSLATION INITIATION FACTOR IF-2-RELATED"/>
    <property type="match status" value="1"/>
</dbReference>
<evidence type="ECO:0000256" key="10">
    <source>
        <dbReference type="HAMAP-Rule" id="MF_00100"/>
    </source>
</evidence>
<dbReference type="InterPro" id="IPR027417">
    <property type="entry name" value="P-loop_NTPase"/>
</dbReference>
<feature type="region of interest" description="Disordered" evidence="13">
    <location>
        <begin position="151"/>
        <end position="173"/>
    </location>
</feature>
<comment type="similarity">
    <text evidence="2 10 11">Belongs to the TRAFAC class translation factor GTPase superfamily. Classic translation factor GTPase family. IF-2 subfamily.</text>
</comment>
<evidence type="ECO:0000256" key="13">
    <source>
        <dbReference type="SAM" id="MobiDB-lite"/>
    </source>
</evidence>
<feature type="binding site" evidence="10">
    <location>
        <begin position="415"/>
        <end position="422"/>
    </location>
    <ligand>
        <name>GTP</name>
        <dbReference type="ChEBI" id="CHEBI:37565"/>
    </ligand>
</feature>
<evidence type="ECO:0000256" key="6">
    <source>
        <dbReference type="ARBA" id="ARBA00022741"/>
    </source>
</evidence>
<dbReference type="GO" id="GO:0003924">
    <property type="term" value="F:GTPase activity"/>
    <property type="evidence" value="ECO:0007669"/>
    <property type="project" value="UniProtKB-UniRule"/>
</dbReference>
<evidence type="ECO:0000256" key="1">
    <source>
        <dbReference type="ARBA" id="ARBA00004496"/>
    </source>
</evidence>
<dbReference type="InterPro" id="IPR036925">
    <property type="entry name" value="TIF_IF2_dom3_sf"/>
</dbReference>
<feature type="binding site" evidence="10">
    <location>
        <begin position="515"/>
        <end position="518"/>
    </location>
    <ligand>
        <name>GTP</name>
        <dbReference type="ChEBI" id="CHEBI:37565"/>
    </ligand>
</feature>
<feature type="compositionally biased region" description="Pro residues" evidence="13">
    <location>
        <begin position="215"/>
        <end position="224"/>
    </location>
</feature>
<dbReference type="SUPFAM" id="SSF52540">
    <property type="entry name" value="P-loop containing nucleoside triphosphate hydrolases"/>
    <property type="match status" value="1"/>
</dbReference>
<dbReference type="AlphaFoldDB" id="A0A933I7A6"/>
<dbReference type="SUPFAM" id="SSF52156">
    <property type="entry name" value="Initiation factor IF2/eIF5b, domain 3"/>
    <property type="match status" value="1"/>
</dbReference>
<comment type="caution">
    <text evidence="15">The sequence shown here is derived from an EMBL/GenBank/DDBJ whole genome shotgun (WGS) entry which is preliminary data.</text>
</comment>
<evidence type="ECO:0000256" key="7">
    <source>
        <dbReference type="ARBA" id="ARBA00022917"/>
    </source>
</evidence>
<feature type="compositionally biased region" description="Low complexity" evidence="13">
    <location>
        <begin position="48"/>
        <end position="59"/>
    </location>
</feature>
<dbReference type="Gene3D" id="3.40.50.10050">
    <property type="entry name" value="Translation initiation factor IF- 2, domain 3"/>
    <property type="match status" value="1"/>
</dbReference>
<feature type="compositionally biased region" description="Low complexity" evidence="13">
    <location>
        <begin position="225"/>
        <end position="235"/>
    </location>
</feature>
<keyword evidence="5 10" id="KW-0396">Initiation factor</keyword>
<dbReference type="GO" id="GO:0005829">
    <property type="term" value="C:cytosol"/>
    <property type="evidence" value="ECO:0007669"/>
    <property type="project" value="TreeGrafter"/>
</dbReference>
<dbReference type="FunFam" id="3.40.50.10050:FF:000001">
    <property type="entry name" value="Translation initiation factor IF-2"/>
    <property type="match status" value="1"/>
</dbReference>
<dbReference type="InterPro" id="IPR006847">
    <property type="entry name" value="IF2_N"/>
</dbReference>
<feature type="region of interest" description="G-domain" evidence="10">
    <location>
        <begin position="409"/>
        <end position="557"/>
    </location>
</feature>
<evidence type="ECO:0000256" key="9">
    <source>
        <dbReference type="ARBA" id="ARBA00025162"/>
    </source>
</evidence>
<dbReference type="Pfam" id="PF22042">
    <property type="entry name" value="EF-G_D2"/>
    <property type="match status" value="1"/>
</dbReference>
<dbReference type="InterPro" id="IPR000795">
    <property type="entry name" value="T_Tr_GTP-bd_dom"/>
</dbReference>
<dbReference type="PROSITE" id="PS51722">
    <property type="entry name" value="G_TR_2"/>
    <property type="match status" value="1"/>
</dbReference>